<organism evidence="2 3">
    <name type="scientific">Ciceribacter sichuanensis</name>
    <dbReference type="NCBI Taxonomy" id="2949647"/>
    <lineage>
        <taxon>Bacteria</taxon>
        <taxon>Pseudomonadati</taxon>
        <taxon>Pseudomonadota</taxon>
        <taxon>Alphaproteobacteria</taxon>
        <taxon>Hyphomicrobiales</taxon>
        <taxon>Rhizobiaceae</taxon>
        <taxon>Ciceribacter</taxon>
    </lineage>
</organism>
<evidence type="ECO:0000313" key="2">
    <source>
        <dbReference type="EMBL" id="MCO5958683.1"/>
    </source>
</evidence>
<dbReference type="PRINTS" id="PR00368">
    <property type="entry name" value="FADPNR"/>
</dbReference>
<keyword evidence="1" id="KW-0560">Oxidoreductase</keyword>
<dbReference type="EMBL" id="JAMXLX010000006">
    <property type="protein sequence ID" value="MCO5958683.1"/>
    <property type="molecule type" value="Genomic_DNA"/>
</dbReference>
<sequence>MTEAGTRLEALERRARHDLDCVDYPAREWVSRRTHEGQPVVDVVIVGGGQSGTSLAFRLMRERITNIRVLERNPAGQEGPWVTFARMRTLRTPKGVSGPEFGIPSLSVRAWWEAKFGENSWGDLGRIPKELWNDYLKWLRGVSGIPIENGVEVTGIEPLSDDLFAVTVTKKGAPERILARNVVLATGIEGCGRWIIPEMFSEVLPREAYAHTSERIDFTALAGKRIAVIGAGASAFDNAAEALEHGAASVDLFVRRKEIPTVNPNRWMEFAGFMRHFGDLDDARKWRFVKTIFDRNQPPPQDTYERCARFPSFAMHTGSPVLSVAYEDGKAVLTTPAGAGSYDFVVIGTGFGVDFAARPELSRFAGEIATWSDRYQPPAGEEHAQLGGYPYLSDCFQFTEKTPGAAPYLRHIFSYTYAAMPSLAGSAGISALKFGLDRLSRGITRELFLADADTYYESLAAYGEIELMLPQTDAERQAG</sequence>
<dbReference type="PANTHER" id="PTHR43539:SF91">
    <property type="entry name" value="FAD-DEPENDENT URATE HYDROXYLASE"/>
    <property type="match status" value="1"/>
</dbReference>
<evidence type="ECO:0000256" key="1">
    <source>
        <dbReference type="ARBA" id="ARBA00023002"/>
    </source>
</evidence>
<comment type="caution">
    <text evidence="2">The sequence shown here is derived from an EMBL/GenBank/DDBJ whole genome shotgun (WGS) entry which is preliminary data.</text>
</comment>
<reference evidence="2" key="1">
    <citation type="submission" date="2022-06" db="EMBL/GenBank/DDBJ databases">
        <authorList>
            <person name="Sun Q."/>
        </authorList>
    </citation>
    <scope>NUCLEOTIDE SEQUENCE</scope>
    <source>
        <strain evidence="2">S101</strain>
    </source>
</reference>
<dbReference type="RefSeq" id="WP_250911817.1">
    <property type="nucleotide sequence ID" value="NZ_JAMXLX010000006.1"/>
</dbReference>
<dbReference type="GO" id="GO:0050660">
    <property type="term" value="F:flavin adenine dinucleotide binding"/>
    <property type="evidence" value="ECO:0007669"/>
    <property type="project" value="TreeGrafter"/>
</dbReference>
<dbReference type="PANTHER" id="PTHR43539">
    <property type="entry name" value="FLAVIN-BINDING MONOOXYGENASE-LIKE PROTEIN (AFU_ORTHOLOGUE AFUA_4G09220)"/>
    <property type="match status" value="1"/>
</dbReference>
<dbReference type="InterPro" id="IPR036188">
    <property type="entry name" value="FAD/NAD-bd_sf"/>
</dbReference>
<accession>A0AAJ1C0W7</accession>
<name>A0AAJ1C0W7_9HYPH</name>
<protein>
    <submittedName>
        <fullName evidence="2">NAD(P)/FAD-dependent oxidoreductase</fullName>
    </submittedName>
</protein>
<gene>
    <name evidence="2" type="ORF">NBH21_18050</name>
</gene>
<proteinExistence type="predicted"/>
<dbReference type="AlphaFoldDB" id="A0AAJ1C0W7"/>
<dbReference type="Gene3D" id="3.50.50.60">
    <property type="entry name" value="FAD/NAD(P)-binding domain"/>
    <property type="match status" value="1"/>
</dbReference>
<evidence type="ECO:0000313" key="3">
    <source>
        <dbReference type="Proteomes" id="UP001155380"/>
    </source>
</evidence>
<dbReference type="Pfam" id="PF13738">
    <property type="entry name" value="Pyr_redox_3"/>
    <property type="match status" value="1"/>
</dbReference>
<dbReference type="SUPFAM" id="SSF51905">
    <property type="entry name" value="FAD/NAD(P)-binding domain"/>
    <property type="match status" value="2"/>
</dbReference>
<dbReference type="Proteomes" id="UP001155380">
    <property type="component" value="Unassembled WGS sequence"/>
</dbReference>
<dbReference type="GO" id="GO:0004497">
    <property type="term" value="F:monooxygenase activity"/>
    <property type="evidence" value="ECO:0007669"/>
    <property type="project" value="TreeGrafter"/>
</dbReference>
<dbReference type="InterPro" id="IPR050982">
    <property type="entry name" value="Auxin_biosynth/cation_transpt"/>
</dbReference>